<feature type="compositionally biased region" description="Acidic residues" evidence="2">
    <location>
        <begin position="218"/>
        <end position="230"/>
    </location>
</feature>
<feature type="domain" description="Transposase (putative) gypsy type" evidence="3">
    <location>
        <begin position="66"/>
        <end position="131"/>
    </location>
</feature>
<comment type="caution">
    <text evidence="5">The sequence shown here is derived from an EMBL/GenBank/DDBJ whole genome shotgun (WGS) entry which is preliminary data.</text>
</comment>
<dbReference type="EMBL" id="JAUUTY010000356">
    <property type="protein sequence ID" value="KAK1601744.1"/>
    <property type="molecule type" value="Genomic_DNA"/>
</dbReference>
<keyword evidence="1" id="KW-0175">Coiled coil</keyword>
<protein>
    <recommendedName>
        <fullName evidence="3">Transposase (putative) gypsy type domain-containing protein</fullName>
    </recommendedName>
</protein>
<dbReference type="AlphaFoldDB" id="A0AAD8RT58"/>
<evidence type="ECO:0000313" key="6">
    <source>
        <dbReference type="Proteomes" id="UP001231189"/>
    </source>
</evidence>
<proteinExistence type="predicted"/>
<feature type="region of interest" description="Disordered" evidence="2">
    <location>
        <begin position="1"/>
        <end position="40"/>
    </location>
</feature>
<dbReference type="EMBL" id="JAUUTY010000005">
    <property type="protein sequence ID" value="KAK1630684.1"/>
    <property type="molecule type" value="Genomic_DNA"/>
</dbReference>
<reference evidence="5" key="1">
    <citation type="submission" date="2023-07" db="EMBL/GenBank/DDBJ databases">
        <title>A chromosome-level genome assembly of Lolium multiflorum.</title>
        <authorList>
            <person name="Chen Y."/>
            <person name="Copetti D."/>
            <person name="Kolliker R."/>
            <person name="Studer B."/>
        </authorList>
    </citation>
    <scope>NUCLEOTIDE SEQUENCE</scope>
    <source>
        <strain evidence="5">02402/16</strain>
        <tissue evidence="5">Leaf</tissue>
    </source>
</reference>
<dbReference type="PANTHER" id="PTHR33026:SF7">
    <property type="entry name" value="OS03G0100275 PROTEIN"/>
    <property type="match status" value="1"/>
</dbReference>
<dbReference type="PANTHER" id="PTHR33026">
    <property type="entry name" value="OS06G0360600 PROTEIN"/>
    <property type="match status" value="1"/>
</dbReference>
<feature type="compositionally biased region" description="Acidic residues" evidence="2">
    <location>
        <begin position="286"/>
        <end position="302"/>
    </location>
</feature>
<dbReference type="InterPro" id="IPR007321">
    <property type="entry name" value="Transposase_28"/>
</dbReference>
<keyword evidence="6" id="KW-1185">Reference proteome</keyword>
<name>A0AAD8RT58_LOLMU</name>
<sequence>MGNKKGTAGSSATSGATKVGRDWSASTISKREENKLRSLGPISSAKSEYLHPGSSSRPRPPKGFIVMFAAFLFRRLSLPAHEFLRSLLFFYAIQLWQLTPNSILHLSIFITLCEAFLGIDPHWGLWRKIFYGKRHNGNDDPPVVGGVGFVVRKEVNYFDYPMKEPVQGWRQKWFYLRDIPVPASAVSQCYPPTPKSGIAPEDDDASEETEDEQHVFEDSDVQLDEAPEDDAFTKSMRRMKINEDLIATAESSPSGQDDDPDATAPPAPSRDASTPQPLKRASTLFADEDDIESISSEDDDEIPLSKRAKILNEKAESAKESNHSSAEPILPPRTTVVKVPLSTVNPSASASVPPVSRDHPIFAIVDAVADFAEQFTRLESENIQLRRAVKASADQVLEANKLAAEVQGENACLKEELRKLKKKMNDDQEAQQKAFMEDDENEGALRESIENLLNTVDMPIDRRSKLQVNSMSDALSFATESSNQLQDLLKKTKGALSKLFPMMFPKLDQNNTLEEMAETFFIDSSEAIEVLKQRSCLYEAFLTFQLLMGHGLGSELGNLSKALPVDAENCLVNLEPFKQSSVVCANRLLKLVDEDKNKTVSEAGPGSSAQA</sequence>
<evidence type="ECO:0000256" key="2">
    <source>
        <dbReference type="SAM" id="MobiDB-lite"/>
    </source>
</evidence>
<feature type="compositionally biased region" description="Acidic residues" evidence="2">
    <location>
        <begin position="200"/>
        <end position="211"/>
    </location>
</feature>
<feature type="compositionally biased region" description="Low complexity" evidence="2">
    <location>
        <begin position="1"/>
        <end position="18"/>
    </location>
</feature>
<dbReference type="Proteomes" id="UP001231189">
    <property type="component" value="Unassembled WGS sequence"/>
</dbReference>
<evidence type="ECO:0000256" key="1">
    <source>
        <dbReference type="SAM" id="Coils"/>
    </source>
</evidence>
<accession>A0AAD8RT58</accession>
<dbReference type="Pfam" id="PF04195">
    <property type="entry name" value="Transposase_28"/>
    <property type="match status" value="1"/>
</dbReference>
<evidence type="ECO:0000313" key="5">
    <source>
        <dbReference type="EMBL" id="KAK1630684.1"/>
    </source>
</evidence>
<feature type="region of interest" description="Disordered" evidence="2">
    <location>
        <begin position="249"/>
        <end position="305"/>
    </location>
</feature>
<gene>
    <name evidence="5" type="ORF">QYE76_004999</name>
    <name evidence="4" type="ORF">QYE76_018054</name>
</gene>
<feature type="coiled-coil region" evidence="1">
    <location>
        <begin position="396"/>
        <end position="434"/>
    </location>
</feature>
<organism evidence="5 6">
    <name type="scientific">Lolium multiflorum</name>
    <name type="common">Italian ryegrass</name>
    <name type="synonym">Lolium perenne subsp. multiflorum</name>
    <dbReference type="NCBI Taxonomy" id="4521"/>
    <lineage>
        <taxon>Eukaryota</taxon>
        <taxon>Viridiplantae</taxon>
        <taxon>Streptophyta</taxon>
        <taxon>Embryophyta</taxon>
        <taxon>Tracheophyta</taxon>
        <taxon>Spermatophyta</taxon>
        <taxon>Magnoliopsida</taxon>
        <taxon>Liliopsida</taxon>
        <taxon>Poales</taxon>
        <taxon>Poaceae</taxon>
        <taxon>BOP clade</taxon>
        <taxon>Pooideae</taxon>
        <taxon>Poodae</taxon>
        <taxon>Poeae</taxon>
        <taxon>Poeae Chloroplast Group 2 (Poeae type)</taxon>
        <taxon>Loliodinae</taxon>
        <taxon>Loliinae</taxon>
        <taxon>Lolium</taxon>
    </lineage>
</organism>
<feature type="region of interest" description="Disordered" evidence="2">
    <location>
        <begin position="186"/>
        <end position="234"/>
    </location>
</feature>
<evidence type="ECO:0000313" key="4">
    <source>
        <dbReference type="EMBL" id="KAK1601744.1"/>
    </source>
</evidence>
<evidence type="ECO:0000259" key="3">
    <source>
        <dbReference type="Pfam" id="PF04195"/>
    </source>
</evidence>